<dbReference type="KEGG" id="dpte:113795795"/>
<evidence type="ECO:0000256" key="4">
    <source>
        <dbReference type="ARBA" id="ARBA00023136"/>
    </source>
</evidence>
<protein>
    <submittedName>
        <fullName evidence="6">Uncharacterized protein LOC113795795</fullName>
    </submittedName>
</protein>
<proteinExistence type="predicted"/>
<dbReference type="InterPro" id="IPR008253">
    <property type="entry name" value="Marvel"/>
</dbReference>
<organism evidence="5 6">
    <name type="scientific">Dermatophagoides pteronyssinus</name>
    <name type="common">European house dust mite</name>
    <dbReference type="NCBI Taxonomy" id="6956"/>
    <lineage>
        <taxon>Eukaryota</taxon>
        <taxon>Metazoa</taxon>
        <taxon>Ecdysozoa</taxon>
        <taxon>Arthropoda</taxon>
        <taxon>Chelicerata</taxon>
        <taxon>Arachnida</taxon>
        <taxon>Acari</taxon>
        <taxon>Acariformes</taxon>
        <taxon>Sarcoptiformes</taxon>
        <taxon>Astigmata</taxon>
        <taxon>Psoroptidia</taxon>
        <taxon>Analgoidea</taxon>
        <taxon>Pyroglyphidae</taxon>
        <taxon>Dermatophagoidinae</taxon>
        <taxon>Dermatophagoides</taxon>
    </lineage>
</organism>
<name>A0A6P6YB24_DERPT</name>
<evidence type="ECO:0000256" key="3">
    <source>
        <dbReference type="ARBA" id="ARBA00022989"/>
    </source>
</evidence>
<evidence type="ECO:0000256" key="1">
    <source>
        <dbReference type="ARBA" id="ARBA00004141"/>
    </source>
</evidence>
<keyword evidence="4" id="KW-0472">Membrane</keyword>
<evidence type="ECO:0000256" key="2">
    <source>
        <dbReference type="ARBA" id="ARBA00022692"/>
    </source>
</evidence>
<evidence type="ECO:0000313" key="6">
    <source>
        <dbReference type="RefSeq" id="XP_027201819.1"/>
    </source>
</evidence>
<keyword evidence="5" id="KW-1185">Reference proteome</keyword>
<sequence length="171" mass="19320">MPFVKINFAHQIVVNKNYLRSIPGLLKLVQCLCCLISFLTIWLSCRSNYDPYLGTYSGFVGGDLETFALLIHFMLFMMTTLILAIYYLSIFASTIIPKTVFEFVYHLLAFISQLIVSICLLITLVNRNQADDGFPPEPGFKGKLTSSIFGLMASIVYGIDACYSYQSYIRS</sequence>
<reference evidence="6" key="1">
    <citation type="submission" date="2025-08" db="UniProtKB">
        <authorList>
            <consortium name="RefSeq"/>
        </authorList>
    </citation>
    <scope>IDENTIFICATION</scope>
    <source>
        <strain evidence="6">Airmid</strain>
    </source>
</reference>
<dbReference type="PANTHER" id="PTHR22776">
    <property type="entry name" value="MARVEL-CONTAINING POTENTIAL LIPID RAFT-ASSOCIATED PROTEIN"/>
    <property type="match status" value="1"/>
</dbReference>
<dbReference type="OMA" id="FNTHSID"/>
<keyword evidence="2" id="KW-0812">Transmembrane</keyword>
<dbReference type="InterPro" id="IPR050578">
    <property type="entry name" value="MARVEL-CKLF_proteins"/>
</dbReference>
<dbReference type="OrthoDB" id="6481667at2759"/>
<gene>
    <name evidence="6" type="primary">LOC113795795</name>
</gene>
<dbReference type="PROSITE" id="PS51225">
    <property type="entry name" value="MARVEL"/>
    <property type="match status" value="1"/>
</dbReference>
<keyword evidence="3" id="KW-1133">Transmembrane helix</keyword>
<dbReference type="GO" id="GO:0016020">
    <property type="term" value="C:membrane"/>
    <property type="evidence" value="ECO:0007669"/>
    <property type="project" value="UniProtKB-SubCell"/>
</dbReference>
<dbReference type="InParanoid" id="A0A6P6YB24"/>
<accession>A0A6P6YB24</accession>
<dbReference type="RefSeq" id="XP_027201819.1">
    <property type="nucleotide sequence ID" value="XM_027346018.1"/>
</dbReference>
<dbReference type="AlphaFoldDB" id="A0A6P6YB24"/>
<evidence type="ECO:0000313" key="5">
    <source>
        <dbReference type="Proteomes" id="UP000515146"/>
    </source>
</evidence>
<comment type="subcellular location">
    <subcellularLocation>
        <location evidence="1">Membrane</location>
        <topology evidence="1">Multi-pass membrane protein</topology>
    </subcellularLocation>
</comment>
<dbReference type="PANTHER" id="PTHR22776:SF15">
    <property type="entry name" value="CKLF-LIKE MARVEL TRANSMEMBRANE DOMAIN-CONTAINING PROTEIN 2"/>
    <property type="match status" value="1"/>
</dbReference>
<dbReference type="Proteomes" id="UP000515146">
    <property type="component" value="Unplaced"/>
</dbReference>